<keyword evidence="12 18" id="KW-0548">Nucleotidyltransferase</keyword>
<comment type="subcellular location">
    <subcellularLocation>
        <location evidence="2">Cell membrane</location>
        <topology evidence="2">Multi-pass membrane protein</topology>
    </subcellularLocation>
</comment>
<evidence type="ECO:0000256" key="1">
    <source>
        <dbReference type="ARBA" id="ARBA00001698"/>
    </source>
</evidence>
<proteinExistence type="inferred from homology"/>
<protein>
    <recommendedName>
        <fullName evidence="7 18">Phosphatidate cytidylyltransferase</fullName>
        <ecNumber evidence="6 18">2.7.7.41</ecNumber>
    </recommendedName>
</protein>
<dbReference type="UniPathway" id="UPA00557">
    <property type="reaction ID" value="UER00614"/>
</dbReference>
<dbReference type="GO" id="GO:0005886">
    <property type="term" value="C:plasma membrane"/>
    <property type="evidence" value="ECO:0007669"/>
    <property type="project" value="UniProtKB-SubCell"/>
</dbReference>
<feature type="transmembrane region" description="Helical" evidence="19">
    <location>
        <begin position="239"/>
        <end position="257"/>
    </location>
</feature>
<dbReference type="Proteomes" id="UP000045545">
    <property type="component" value="Unassembled WGS sequence"/>
</dbReference>
<feature type="transmembrane region" description="Helical" evidence="19">
    <location>
        <begin position="102"/>
        <end position="123"/>
    </location>
</feature>
<keyword evidence="13 19" id="KW-1133">Transmembrane helix</keyword>
<dbReference type="PANTHER" id="PTHR46382:SF1">
    <property type="entry name" value="PHOSPHATIDATE CYTIDYLYLTRANSFERASE"/>
    <property type="match status" value="1"/>
</dbReference>
<evidence type="ECO:0000256" key="18">
    <source>
        <dbReference type="RuleBase" id="RU003938"/>
    </source>
</evidence>
<evidence type="ECO:0000256" key="12">
    <source>
        <dbReference type="ARBA" id="ARBA00022695"/>
    </source>
</evidence>
<name>A0A0E4C8R8_9FIRM</name>
<keyword evidence="11 18" id="KW-0812">Transmembrane</keyword>
<evidence type="ECO:0000313" key="21">
    <source>
        <dbReference type="Proteomes" id="UP000045545"/>
    </source>
</evidence>
<dbReference type="OrthoDB" id="9799199at2"/>
<feature type="transmembrane region" description="Helical" evidence="19">
    <location>
        <begin position="6"/>
        <end position="36"/>
    </location>
</feature>
<evidence type="ECO:0000256" key="9">
    <source>
        <dbReference type="ARBA" id="ARBA00022516"/>
    </source>
</evidence>
<dbReference type="AlphaFoldDB" id="A0A0E4C8R8"/>
<evidence type="ECO:0000256" key="6">
    <source>
        <dbReference type="ARBA" id="ARBA00012487"/>
    </source>
</evidence>
<keyword evidence="17" id="KW-1208">Phospholipid metabolism</keyword>
<sequence>MLKTRIITALIGIPLLLGLLYWGEISWIIVFTLMGMIALYEYLNMMKAAGLTPLVLTSYGLLGVLMFREQLAALGLPLMFATMFLMIALCVLMYPRSKFDDLALGFFGAFYIGFMLSFALAMLSFSQPFIVMVLTFVLTWSADIGGYLFGRLWGHSQLTPYLSPNKTWAGSIGGLALTVIMALLFCLGWPKLPLNINQIIGLGLMAGIAAQFGDLFASAMKRYFRVKDSGFIIPGHGGVLDRFDSFLLVLPVVYYWVTFLG</sequence>
<comment type="catalytic activity">
    <reaction evidence="1 18">
        <text>a 1,2-diacyl-sn-glycero-3-phosphate + CTP + H(+) = a CDP-1,2-diacyl-sn-glycerol + diphosphate</text>
        <dbReference type="Rhea" id="RHEA:16229"/>
        <dbReference type="ChEBI" id="CHEBI:15378"/>
        <dbReference type="ChEBI" id="CHEBI:33019"/>
        <dbReference type="ChEBI" id="CHEBI:37563"/>
        <dbReference type="ChEBI" id="CHEBI:58332"/>
        <dbReference type="ChEBI" id="CHEBI:58608"/>
        <dbReference type="EC" id="2.7.7.41"/>
    </reaction>
</comment>
<dbReference type="EC" id="2.7.7.41" evidence="6 18"/>
<evidence type="ECO:0000256" key="19">
    <source>
        <dbReference type="SAM" id="Phobius"/>
    </source>
</evidence>
<organism evidence="20 21">
    <name type="scientific">Syntrophomonas zehnderi OL-4</name>
    <dbReference type="NCBI Taxonomy" id="690567"/>
    <lineage>
        <taxon>Bacteria</taxon>
        <taxon>Bacillati</taxon>
        <taxon>Bacillota</taxon>
        <taxon>Clostridia</taxon>
        <taxon>Eubacteriales</taxon>
        <taxon>Syntrophomonadaceae</taxon>
        <taxon>Syntrophomonas</taxon>
    </lineage>
</organism>
<evidence type="ECO:0000256" key="17">
    <source>
        <dbReference type="ARBA" id="ARBA00023264"/>
    </source>
</evidence>
<dbReference type="PROSITE" id="PS01315">
    <property type="entry name" value="CDS"/>
    <property type="match status" value="1"/>
</dbReference>
<keyword evidence="15 19" id="KW-0472">Membrane</keyword>
<evidence type="ECO:0000313" key="20">
    <source>
        <dbReference type="EMBL" id="CFX66941.1"/>
    </source>
</evidence>
<feature type="transmembrane region" description="Helical" evidence="19">
    <location>
        <begin position="169"/>
        <end position="190"/>
    </location>
</feature>
<evidence type="ECO:0000256" key="10">
    <source>
        <dbReference type="ARBA" id="ARBA00022679"/>
    </source>
</evidence>
<comment type="similarity">
    <text evidence="5 18">Belongs to the CDS family.</text>
</comment>
<evidence type="ECO:0000256" key="11">
    <source>
        <dbReference type="ARBA" id="ARBA00022692"/>
    </source>
</evidence>
<evidence type="ECO:0000256" key="15">
    <source>
        <dbReference type="ARBA" id="ARBA00023136"/>
    </source>
</evidence>
<keyword evidence="16" id="KW-0594">Phospholipid biosynthesis</keyword>
<keyword evidence="8" id="KW-1003">Cell membrane</keyword>
<evidence type="ECO:0000256" key="16">
    <source>
        <dbReference type="ARBA" id="ARBA00023209"/>
    </source>
</evidence>
<dbReference type="PANTHER" id="PTHR46382">
    <property type="entry name" value="PHOSPHATIDATE CYTIDYLYLTRANSFERASE"/>
    <property type="match status" value="1"/>
</dbReference>
<evidence type="ECO:0000256" key="8">
    <source>
        <dbReference type="ARBA" id="ARBA00022475"/>
    </source>
</evidence>
<dbReference type="Pfam" id="PF01148">
    <property type="entry name" value="CTP_transf_1"/>
    <property type="match status" value="1"/>
</dbReference>
<feature type="transmembrane region" description="Helical" evidence="19">
    <location>
        <begin position="129"/>
        <end position="149"/>
    </location>
</feature>
<keyword evidence="21" id="KW-1185">Reference proteome</keyword>
<dbReference type="STRING" id="690567.1609"/>
<feature type="transmembrane region" description="Helical" evidence="19">
    <location>
        <begin position="196"/>
        <end position="218"/>
    </location>
</feature>
<feature type="transmembrane region" description="Helical" evidence="19">
    <location>
        <begin position="48"/>
        <end position="67"/>
    </location>
</feature>
<evidence type="ECO:0000256" key="13">
    <source>
        <dbReference type="ARBA" id="ARBA00022989"/>
    </source>
</evidence>
<dbReference type="InterPro" id="IPR000374">
    <property type="entry name" value="PC_trans"/>
</dbReference>
<feature type="transmembrane region" description="Helical" evidence="19">
    <location>
        <begin position="73"/>
        <end position="95"/>
    </location>
</feature>
<evidence type="ECO:0000256" key="5">
    <source>
        <dbReference type="ARBA" id="ARBA00010185"/>
    </source>
</evidence>
<evidence type="ECO:0000256" key="4">
    <source>
        <dbReference type="ARBA" id="ARBA00005189"/>
    </source>
</evidence>
<dbReference type="EMBL" id="CGIH01000027">
    <property type="protein sequence ID" value="CFX66941.1"/>
    <property type="molecule type" value="Genomic_DNA"/>
</dbReference>
<comment type="pathway">
    <text evidence="4">Lipid metabolism.</text>
</comment>
<keyword evidence="9" id="KW-0444">Lipid biosynthesis</keyword>
<evidence type="ECO:0000256" key="3">
    <source>
        <dbReference type="ARBA" id="ARBA00005119"/>
    </source>
</evidence>
<keyword evidence="10 18" id="KW-0808">Transferase</keyword>
<accession>A0A0E4C8R8</accession>
<dbReference type="GO" id="GO:0016024">
    <property type="term" value="P:CDP-diacylglycerol biosynthetic process"/>
    <property type="evidence" value="ECO:0007669"/>
    <property type="project" value="UniProtKB-UniPathway"/>
</dbReference>
<gene>
    <name evidence="20" type="ORF">1609</name>
</gene>
<comment type="pathway">
    <text evidence="3 18">Phospholipid metabolism; CDP-diacylglycerol biosynthesis; CDP-diacylglycerol from sn-glycerol 3-phosphate: step 3/3.</text>
</comment>
<dbReference type="GO" id="GO:0004605">
    <property type="term" value="F:phosphatidate cytidylyltransferase activity"/>
    <property type="evidence" value="ECO:0007669"/>
    <property type="project" value="UniProtKB-EC"/>
</dbReference>
<keyword evidence="14" id="KW-0443">Lipid metabolism</keyword>
<evidence type="ECO:0000256" key="14">
    <source>
        <dbReference type="ARBA" id="ARBA00023098"/>
    </source>
</evidence>
<evidence type="ECO:0000256" key="7">
    <source>
        <dbReference type="ARBA" id="ARBA00019373"/>
    </source>
</evidence>
<evidence type="ECO:0000256" key="2">
    <source>
        <dbReference type="ARBA" id="ARBA00004651"/>
    </source>
</evidence>
<reference evidence="20 21" key="1">
    <citation type="submission" date="2015-03" db="EMBL/GenBank/DDBJ databases">
        <authorList>
            <person name="Murphy D."/>
        </authorList>
    </citation>
    <scope>NUCLEOTIDE SEQUENCE [LARGE SCALE GENOMIC DNA]</scope>
    <source>
        <strain evidence="20 21">OL-4</strain>
    </source>
</reference>
<dbReference type="RefSeq" id="WP_052729673.1">
    <property type="nucleotide sequence ID" value="NZ_CGIH01000027.1"/>
</dbReference>